<organism evidence="2 3">
    <name type="scientific">Sesamum alatum</name>
    <dbReference type="NCBI Taxonomy" id="300844"/>
    <lineage>
        <taxon>Eukaryota</taxon>
        <taxon>Viridiplantae</taxon>
        <taxon>Streptophyta</taxon>
        <taxon>Embryophyta</taxon>
        <taxon>Tracheophyta</taxon>
        <taxon>Spermatophyta</taxon>
        <taxon>Magnoliopsida</taxon>
        <taxon>eudicotyledons</taxon>
        <taxon>Gunneridae</taxon>
        <taxon>Pentapetalae</taxon>
        <taxon>asterids</taxon>
        <taxon>lamiids</taxon>
        <taxon>Lamiales</taxon>
        <taxon>Pedaliaceae</taxon>
        <taxon>Sesamum</taxon>
    </lineage>
</organism>
<dbReference type="SMART" id="SM00256">
    <property type="entry name" value="FBOX"/>
    <property type="match status" value="1"/>
</dbReference>
<accession>A0AAE1Y7Q0</accession>
<dbReference type="InterPro" id="IPR017451">
    <property type="entry name" value="F-box-assoc_interact_dom"/>
</dbReference>
<dbReference type="InterPro" id="IPR001810">
    <property type="entry name" value="F-box_dom"/>
</dbReference>
<keyword evidence="3" id="KW-1185">Reference proteome</keyword>
<dbReference type="InterPro" id="IPR036047">
    <property type="entry name" value="F-box-like_dom_sf"/>
</dbReference>
<reference evidence="2" key="2">
    <citation type="journal article" date="2024" name="Plant">
        <title>Genomic evolution and insights into agronomic trait innovations of Sesamum species.</title>
        <authorList>
            <person name="Miao H."/>
            <person name="Wang L."/>
            <person name="Qu L."/>
            <person name="Liu H."/>
            <person name="Sun Y."/>
            <person name="Le M."/>
            <person name="Wang Q."/>
            <person name="Wei S."/>
            <person name="Zheng Y."/>
            <person name="Lin W."/>
            <person name="Duan Y."/>
            <person name="Cao H."/>
            <person name="Xiong S."/>
            <person name="Wang X."/>
            <person name="Wei L."/>
            <person name="Li C."/>
            <person name="Ma Q."/>
            <person name="Ju M."/>
            <person name="Zhao R."/>
            <person name="Li G."/>
            <person name="Mu C."/>
            <person name="Tian Q."/>
            <person name="Mei H."/>
            <person name="Zhang T."/>
            <person name="Gao T."/>
            <person name="Zhang H."/>
        </authorList>
    </citation>
    <scope>NUCLEOTIDE SEQUENCE</scope>
    <source>
        <strain evidence="2">3651</strain>
    </source>
</reference>
<dbReference type="SUPFAM" id="SSF81383">
    <property type="entry name" value="F-box domain"/>
    <property type="match status" value="1"/>
</dbReference>
<reference evidence="2" key="1">
    <citation type="submission" date="2020-06" db="EMBL/GenBank/DDBJ databases">
        <authorList>
            <person name="Li T."/>
            <person name="Hu X."/>
            <person name="Zhang T."/>
            <person name="Song X."/>
            <person name="Zhang H."/>
            <person name="Dai N."/>
            <person name="Sheng W."/>
            <person name="Hou X."/>
            <person name="Wei L."/>
        </authorList>
    </citation>
    <scope>NUCLEOTIDE SEQUENCE</scope>
    <source>
        <strain evidence="2">3651</strain>
        <tissue evidence="2">Leaf</tissue>
    </source>
</reference>
<dbReference type="Pfam" id="PF00646">
    <property type="entry name" value="F-box"/>
    <property type="match status" value="1"/>
</dbReference>
<dbReference type="PROSITE" id="PS50181">
    <property type="entry name" value="FBOX"/>
    <property type="match status" value="1"/>
</dbReference>
<evidence type="ECO:0000313" key="2">
    <source>
        <dbReference type="EMBL" id="KAK4425115.1"/>
    </source>
</evidence>
<evidence type="ECO:0000313" key="3">
    <source>
        <dbReference type="Proteomes" id="UP001293254"/>
    </source>
</evidence>
<feature type="domain" description="F-box" evidence="1">
    <location>
        <begin position="6"/>
        <end position="51"/>
    </location>
</feature>
<dbReference type="EMBL" id="JACGWO010000006">
    <property type="protein sequence ID" value="KAK4425115.1"/>
    <property type="molecule type" value="Genomic_DNA"/>
</dbReference>
<dbReference type="Gene3D" id="1.20.1280.50">
    <property type="match status" value="1"/>
</dbReference>
<proteinExistence type="predicted"/>
<comment type="caution">
    <text evidence="2">The sequence shown here is derived from an EMBL/GenBank/DDBJ whole genome shotgun (WGS) entry which is preliminary data.</text>
</comment>
<dbReference type="Pfam" id="PF07734">
    <property type="entry name" value="FBA_1"/>
    <property type="match status" value="1"/>
</dbReference>
<dbReference type="InterPro" id="IPR006527">
    <property type="entry name" value="F-box-assoc_dom_typ1"/>
</dbReference>
<evidence type="ECO:0000259" key="1">
    <source>
        <dbReference type="PROSITE" id="PS50181"/>
    </source>
</evidence>
<sequence>MNRLAIHDVLLVSDDVVAEILSHLPVRSLLRFKTVNKSWHDIIDSWAFTKLHLENYCNNCSNNNGILVRVYDGNTKKWKLSTKFLDCSKLCGELTLDNDFLELFSKTEQSFIPRMVGAIDGLICIYGVRPSTPIALCNPSLAETQTLPMSPISSTGVDLRNVGFGFDFVHKDLKVVQLLTCFSTKPYRLHVEVYSQSTNTWREILDHQIPNYMSIKKAIMPYKNGSFCFSHWLAFQRFQPFDDANFFILSFNMQNEVFERTPLPPCVHDAADAGQLKLKFFAKDDSLLLFVYPLWERFSLEDECFGRWLLNGLGDKGRWTRLSSVGPLLGVPKPLALWKSHELVFKRWGEEKKLILYNSSTQEIRNTVKISKKQYGLTVLGYKGSLISPVIFMKAQL</sequence>
<protein>
    <submittedName>
        <fullName evidence="2">F-box protein</fullName>
    </submittedName>
</protein>
<dbReference type="InterPro" id="IPR050796">
    <property type="entry name" value="SCF_F-box_component"/>
</dbReference>
<dbReference type="PANTHER" id="PTHR31672">
    <property type="entry name" value="BNACNNG10540D PROTEIN"/>
    <property type="match status" value="1"/>
</dbReference>
<dbReference type="PANTHER" id="PTHR31672:SF10">
    <property type="entry name" value="F-BOX DOMAIN-CONTAINING PROTEIN"/>
    <property type="match status" value="1"/>
</dbReference>
<dbReference type="AlphaFoldDB" id="A0AAE1Y7Q0"/>
<name>A0AAE1Y7Q0_9LAMI</name>
<gene>
    <name evidence="2" type="ORF">Salat_1705300</name>
</gene>
<dbReference type="Proteomes" id="UP001293254">
    <property type="component" value="Unassembled WGS sequence"/>
</dbReference>
<dbReference type="NCBIfam" id="TIGR01640">
    <property type="entry name" value="F_box_assoc_1"/>
    <property type="match status" value="1"/>
</dbReference>